<evidence type="ECO:0000313" key="10">
    <source>
        <dbReference type="EMBL" id="KAH7116229.1"/>
    </source>
</evidence>
<protein>
    <submittedName>
        <fullName evidence="10">Zn(II)2Cys6 cluster transcripitional activator</fullName>
    </submittedName>
</protein>
<dbReference type="Pfam" id="PF04082">
    <property type="entry name" value="Fungal_trans"/>
    <property type="match status" value="1"/>
</dbReference>
<evidence type="ECO:0000256" key="5">
    <source>
        <dbReference type="ARBA" id="ARBA00023125"/>
    </source>
</evidence>
<dbReference type="GO" id="GO:0005634">
    <property type="term" value="C:nucleus"/>
    <property type="evidence" value="ECO:0007669"/>
    <property type="project" value="UniProtKB-SubCell"/>
</dbReference>
<comment type="subcellular location">
    <subcellularLocation>
        <location evidence="1">Nucleus</location>
    </subcellularLocation>
</comment>
<feature type="compositionally biased region" description="Low complexity" evidence="8">
    <location>
        <begin position="682"/>
        <end position="698"/>
    </location>
</feature>
<feature type="domain" description="Zn(2)-C6 fungal-type" evidence="9">
    <location>
        <begin position="16"/>
        <end position="48"/>
    </location>
</feature>
<name>A0A9P9DBQ2_9PLEO</name>
<dbReference type="PROSITE" id="PS50048">
    <property type="entry name" value="ZN2_CY6_FUNGAL_2"/>
    <property type="match status" value="1"/>
</dbReference>
<feature type="region of interest" description="Disordered" evidence="8">
    <location>
        <begin position="83"/>
        <end position="117"/>
    </location>
</feature>
<comment type="caution">
    <text evidence="10">The sequence shown here is derived from an EMBL/GenBank/DDBJ whole genome shotgun (WGS) entry which is preliminary data.</text>
</comment>
<dbReference type="GO" id="GO:0043565">
    <property type="term" value="F:sequence-specific DNA binding"/>
    <property type="evidence" value="ECO:0007669"/>
    <property type="project" value="TreeGrafter"/>
</dbReference>
<keyword evidence="2" id="KW-0479">Metal-binding</keyword>
<dbReference type="Pfam" id="PF00172">
    <property type="entry name" value="Zn_clus"/>
    <property type="match status" value="1"/>
</dbReference>
<sequence length="770" mass="84686">MVLDTPLLRVSRPVAACSRCRAAKVKCDGKLPACTACEKSNRASECSSTNDQFARGKERSYVATLESRVERLEKKIAEARARRKSSSVHMLDSETATPRRTSVDTVKAPRPISKRAARRKEASDIDELVSDFGLLAVNATARDFYGFSSAMSYSRLLLSASSKEPLPQGLIKNLPPRFAATPLIQHYLNNVFTLLPVFEEASLWASVDALYHLENKASAFDHWNVRMILAVACLSQSEQRGDTLYSDAVGHVNAALVYAGEVLHPGFISSIQALVLLTEYAMMDPHHFDSWTLIGAASRAMVDLGIHQDPSRSTPISKAKLEIRRRVHWCVYALDRSTSLVQTRAFSFSDESAHVAFPFHLSATSPKHSSPQSQVFHASFDAALDLFRIREIQSEWYMDLFQSGRNSWSDPYPYIWNAYSKMTQWFNDMPASTLPAIKSFFELELLYSYVYILSPSPRIPHIQEYAQRLIFEHCIAYATNLLVSISTSPTATKPPVTFYDAMRAYMTGRQFVDVLSRNPDIILSPHPPAPPPPSAPQSNSEDPLSPPQQSSAPPFPTPIPILTSDSLSSTASLDPPTRALNAINDFTTILSRFGLRFGFTHWRDRFQRESNALVSQLHHRAATTSPAHSPPPTLNVSPGPQPYHHQHQHQNYFPPPPSAGHSPQQQQQIYHHTGPTTPPSQYPTTQPSPFSSSPFHTQASPFAVQPPSTQDWGSSTSPQAMHGNGSVSGSIGGTGGSVSSQGGAVPDMPQPSEGRVRNALVFGMGGPGGS</sequence>
<gene>
    <name evidence="10" type="ORF">B0J11DRAFT_119739</name>
</gene>
<dbReference type="SMART" id="SM00066">
    <property type="entry name" value="GAL4"/>
    <property type="match status" value="1"/>
</dbReference>
<evidence type="ECO:0000256" key="6">
    <source>
        <dbReference type="ARBA" id="ARBA00023163"/>
    </source>
</evidence>
<feature type="region of interest" description="Disordered" evidence="8">
    <location>
        <begin position="522"/>
        <end position="571"/>
    </location>
</feature>
<evidence type="ECO:0000256" key="2">
    <source>
        <dbReference type="ARBA" id="ARBA00022723"/>
    </source>
</evidence>
<feature type="region of interest" description="Disordered" evidence="8">
    <location>
        <begin position="617"/>
        <end position="770"/>
    </location>
</feature>
<dbReference type="SUPFAM" id="SSF57701">
    <property type="entry name" value="Zn2/Cys6 DNA-binding domain"/>
    <property type="match status" value="1"/>
</dbReference>
<keyword evidence="7" id="KW-0539">Nucleus</keyword>
<feature type="compositionally biased region" description="Polar residues" evidence="8">
    <location>
        <begin position="94"/>
        <end position="104"/>
    </location>
</feature>
<keyword evidence="11" id="KW-1185">Reference proteome</keyword>
<feature type="compositionally biased region" description="Low complexity" evidence="8">
    <location>
        <begin position="562"/>
        <end position="571"/>
    </location>
</feature>
<feature type="compositionally biased region" description="Polar residues" evidence="8">
    <location>
        <begin position="706"/>
        <end position="719"/>
    </location>
</feature>
<dbReference type="SMART" id="SM00906">
    <property type="entry name" value="Fungal_trans"/>
    <property type="match status" value="1"/>
</dbReference>
<reference evidence="10" key="1">
    <citation type="journal article" date="2021" name="Nat. Commun.">
        <title>Genetic determinants of endophytism in the Arabidopsis root mycobiome.</title>
        <authorList>
            <person name="Mesny F."/>
            <person name="Miyauchi S."/>
            <person name="Thiergart T."/>
            <person name="Pickel B."/>
            <person name="Atanasova L."/>
            <person name="Karlsson M."/>
            <person name="Huettel B."/>
            <person name="Barry K.W."/>
            <person name="Haridas S."/>
            <person name="Chen C."/>
            <person name="Bauer D."/>
            <person name="Andreopoulos W."/>
            <person name="Pangilinan J."/>
            <person name="LaButti K."/>
            <person name="Riley R."/>
            <person name="Lipzen A."/>
            <person name="Clum A."/>
            <person name="Drula E."/>
            <person name="Henrissat B."/>
            <person name="Kohler A."/>
            <person name="Grigoriev I.V."/>
            <person name="Martin F.M."/>
            <person name="Hacquard S."/>
        </authorList>
    </citation>
    <scope>NUCLEOTIDE SEQUENCE</scope>
    <source>
        <strain evidence="10">MPI-CAGE-CH-0243</strain>
    </source>
</reference>
<dbReference type="CDD" id="cd00067">
    <property type="entry name" value="GAL4"/>
    <property type="match status" value="1"/>
</dbReference>
<dbReference type="GO" id="GO:0045944">
    <property type="term" value="P:positive regulation of transcription by RNA polymerase II"/>
    <property type="evidence" value="ECO:0007669"/>
    <property type="project" value="TreeGrafter"/>
</dbReference>
<dbReference type="InterPro" id="IPR052202">
    <property type="entry name" value="Yeast_MetPath_Reg"/>
</dbReference>
<organism evidence="10 11">
    <name type="scientific">Dendryphion nanum</name>
    <dbReference type="NCBI Taxonomy" id="256645"/>
    <lineage>
        <taxon>Eukaryota</taxon>
        <taxon>Fungi</taxon>
        <taxon>Dikarya</taxon>
        <taxon>Ascomycota</taxon>
        <taxon>Pezizomycotina</taxon>
        <taxon>Dothideomycetes</taxon>
        <taxon>Pleosporomycetidae</taxon>
        <taxon>Pleosporales</taxon>
        <taxon>Torulaceae</taxon>
        <taxon>Dendryphion</taxon>
    </lineage>
</organism>
<dbReference type="GO" id="GO:0000981">
    <property type="term" value="F:DNA-binding transcription factor activity, RNA polymerase II-specific"/>
    <property type="evidence" value="ECO:0007669"/>
    <property type="project" value="InterPro"/>
</dbReference>
<dbReference type="Proteomes" id="UP000700596">
    <property type="component" value="Unassembled WGS sequence"/>
</dbReference>
<dbReference type="Gene3D" id="4.10.240.10">
    <property type="entry name" value="Zn(2)-C6 fungal-type DNA-binding domain"/>
    <property type="match status" value="1"/>
</dbReference>
<feature type="compositionally biased region" description="Pro residues" evidence="8">
    <location>
        <begin position="525"/>
        <end position="535"/>
    </location>
</feature>
<keyword evidence="5" id="KW-0238">DNA-binding</keyword>
<evidence type="ECO:0000256" key="1">
    <source>
        <dbReference type="ARBA" id="ARBA00004123"/>
    </source>
</evidence>
<dbReference type="OrthoDB" id="5319458at2759"/>
<dbReference type="InterPro" id="IPR036864">
    <property type="entry name" value="Zn2-C6_fun-type_DNA-bd_sf"/>
</dbReference>
<proteinExistence type="predicted"/>
<dbReference type="PANTHER" id="PTHR47782:SF2">
    <property type="entry name" value="TRANSCRIPTION FACTOR, PUTATIVE (AFU_ORTHOLOGUE AFUA_4G12570)-RELATED"/>
    <property type="match status" value="1"/>
</dbReference>
<evidence type="ECO:0000256" key="7">
    <source>
        <dbReference type="ARBA" id="ARBA00023242"/>
    </source>
</evidence>
<keyword evidence="3" id="KW-0862">Zinc</keyword>
<dbReference type="GO" id="GO:0006351">
    <property type="term" value="P:DNA-templated transcription"/>
    <property type="evidence" value="ECO:0007669"/>
    <property type="project" value="InterPro"/>
</dbReference>
<evidence type="ECO:0000256" key="3">
    <source>
        <dbReference type="ARBA" id="ARBA00022833"/>
    </source>
</evidence>
<dbReference type="GO" id="GO:0008270">
    <property type="term" value="F:zinc ion binding"/>
    <property type="evidence" value="ECO:0007669"/>
    <property type="project" value="InterPro"/>
</dbReference>
<dbReference type="PANTHER" id="PTHR47782">
    <property type="entry name" value="ZN(II)2CYS6 TRANSCRIPTION FACTOR (EUROFUNG)-RELATED"/>
    <property type="match status" value="1"/>
</dbReference>
<evidence type="ECO:0000259" key="9">
    <source>
        <dbReference type="PROSITE" id="PS50048"/>
    </source>
</evidence>
<evidence type="ECO:0000256" key="4">
    <source>
        <dbReference type="ARBA" id="ARBA00023015"/>
    </source>
</evidence>
<feature type="compositionally biased region" description="Polar residues" evidence="8">
    <location>
        <begin position="661"/>
        <end position="670"/>
    </location>
</feature>
<keyword evidence="4" id="KW-0805">Transcription regulation</keyword>
<dbReference type="AlphaFoldDB" id="A0A9P9DBQ2"/>
<dbReference type="InterPro" id="IPR007219">
    <property type="entry name" value="XnlR_reg_dom"/>
</dbReference>
<keyword evidence="6" id="KW-0804">Transcription</keyword>
<dbReference type="CDD" id="cd12148">
    <property type="entry name" value="fungal_TF_MHR"/>
    <property type="match status" value="1"/>
</dbReference>
<evidence type="ECO:0000313" key="11">
    <source>
        <dbReference type="Proteomes" id="UP000700596"/>
    </source>
</evidence>
<dbReference type="PROSITE" id="PS00463">
    <property type="entry name" value="ZN2_CY6_FUNGAL_1"/>
    <property type="match status" value="1"/>
</dbReference>
<dbReference type="EMBL" id="JAGMWT010000015">
    <property type="protein sequence ID" value="KAH7116229.1"/>
    <property type="molecule type" value="Genomic_DNA"/>
</dbReference>
<evidence type="ECO:0000256" key="8">
    <source>
        <dbReference type="SAM" id="MobiDB-lite"/>
    </source>
</evidence>
<accession>A0A9P9DBQ2</accession>
<dbReference type="InterPro" id="IPR001138">
    <property type="entry name" value="Zn2Cys6_DnaBD"/>
</dbReference>